<feature type="compositionally biased region" description="Basic and acidic residues" evidence="2">
    <location>
        <begin position="23"/>
        <end position="34"/>
    </location>
</feature>
<dbReference type="Proteomes" id="UP000031488">
    <property type="component" value="Unassembled WGS sequence"/>
</dbReference>
<dbReference type="NCBIfam" id="TIGR01981">
    <property type="entry name" value="sufD"/>
    <property type="match status" value="1"/>
</dbReference>
<comment type="caution">
    <text evidence="4">The sequence shown here is derived from an EMBL/GenBank/DDBJ whole genome shotgun (WGS) entry which is preliminary data.</text>
</comment>
<reference evidence="4 5" key="1">
    <citation type="submission" date="2014-11" db="EMBL/GenBank/DDBJ databases">
        <title>Draft Genome Sequence of Brevibacterium linens AE038-8.</title>
        <authorList>
            <person name="Maizel D."/>
            <person name="Utturkar S.M."/>
            <person name="Brown S.D."/>
            <person name="Ferrero M."/>
            <person name="Rosen B.P."/>
        </authorList>
    </citation>
    <scope>NUCLEOTIDE SEQUENCE [LARGE SCALE GENOMIC DNA]</scope>
    <source>
        <strain evidence="4 5">AE038-8</strain>
    </source>
</reference>
<evidence type="ECO:0000313" key="5">
    <source>
        <dbReference type="Proteomes" id="UP000031488"/>
    </source>
</evidence>
<evidence type="ECO:0000256" key="2">
    <source>
        <dbReference type="SAM" id="MobiDB-lite"/>
    </source>
</evidence>
<dbReference type="EMBL" id="JTJZ01000015">
    <property type="protein sequence ID" value="KHS53457.1"/>
    <property type="molecule type" value="Genomic_DNA"/>
</dbReference>
<dbReference type="InterPro" id="IPR037284">
    <property type="entry name" value="SUF_FeS_clus_asmbl_SufBD_sf"/>
</dbReference>
<dbReference type="InterPro" id="IPR000825">
    <property type="entry name" value="SUF_FeS_clus_asmbl_SufBD_core"/>
</dbReference>
<evidence type="ECO:0000313" key="4">
    <source>
        <dbReference type="EMBL" id="KHS53457.1"/>
    </source>
</evidence>
<keyword evidence="5" id="KW-1185">Reference proteome</keyword>
<dbReference type="STRING" id="1703.BLSMQ_2138"/>
<dbReference type="OrthoDB" id="9803529at2"/>
<feature type="region of interest" description="Disordered" evidence="2">
    <location>
        <begin position="1"/>
        <end position="38"/>
    </location>
</feature>
<dbReference type="PATRIC" id="fig|1703.6.peg.829"/>
<dbReference type="SUPFAM" id="SSF101960">
    <property type="entry name" value="Stabilizer of iron transporter SufD"/>
    <property type="match status" value="1"/>
</dbReference>
<dbReference type="PANTHER" id="PTHR43575">
    <property type="entry name" value="PROTEIN ABCI7, CHLOROPLASTIC"/>
    <property type="match status" value="1"/>
</dbReference>
<dbReference type="Pfam" id="PF01458">
    <property type="entry name" value="SUFBD_core"/>
    <property type="match status" value="1"/>
</dbReference>
<protein>
    <submittedName>
        <fullName evidence="4">FeS assembly protein SufD</fullName>
    </submittedName>
</protein>
<dbReference type="RefSeq" id="WP_039207514.1">
    <property type="nucleotide sequence ID" value="NZ_JTJZ01000015.1"/>
</dbReference>
<comment type="similarity">
    <text evidence="1">Belongs to the iron-sulfur cluster assembly SufBD family.</text>
</comment>
<gene>
    <name evidence="4" type="ORF">AE0388_0945</name>
</gene>
<sequence length="391" mass="42701">MTDTTNPLGLSEHSHGSEVQVPDSKRDARTRSFDVADFPVPTGREEEWRFSPVRKFSEFFEDTATEAKLKFESDLPEGLSVEEISLESAQELGILEPEDRAAAVAANRASAVTHYSVPADTELDRAAIIHADGTGEALGHGHVVVTVGANSKATIVVEHEGLARYSELVSLVIGDGADVTFVSLQLWDDGSQHIGQHDAIVGKDAKFKHIHITLGGDVVRLNTNVRYSAAGGEAELLGLYFADAGQHLEHRTYIDHNTPKAQSNVHYKGALQGKDARSVWIGDVLIRPEALDIDTYELNRNLILTDGARADSVPNLEIETGDIAGAGHASSVGRFDEEHLFYLMSRGIPEDVARQLVVRGFFNEVIQKIQVPEIEDVLNARIEDELSRSVL</sequence>
<evidence type="ECO:0000259" key="3">
    <source>
        <dbReference type="Pfam" id="PF01458"/>
    </source>
</evidence>
<dbReference type="InterPro" id="IPR055346">
    <property type="entry name" value="Fe-S_cluster_assembly_SufBD"/>
</dbReference>
<dbReference type="AlphaFoldDB" id="A0A0B9AVT3"/>
<organism evidence="4 5">
    <name type="scientific">Brevibacterium linens</name>
    <dbReference type="NCBI Taxonomy" id="1703"/>
    <lineage>
        <taxon>Bacteria</taxon>
        <taxon>Bacillati</taxon>
        <taxon>Actinomycetota</taxon>
        <taxon>Actinomycetes</taxon>
        <taxon>Micrococcales</taxon>
        <taxon>Brevibacteriaceae</taxon>
        <taxon>Brevibacterium</taxon>
    </lineage>
</organism>
<accession>A0A0B9AVT3</accession>
<dbReference type="PANTHER" id="PTHR43575:SF1">
    <property type="entry name" value="PROTEIN ABCI7, CHLOROPLASTIC"/>
    <property type="match status" value="1"/>
</dbReference>
<evidence type="ECO:0000256" key="1">
    <source>
        <dbReference type="ARBA" id="ARBA00043967"/>
    </source>
</evidence>
<dbReference type="InterPro" id="IPR011542">
    <property type="entry name" value="SUF_FeS_clus_asmbl_SufD"/>
</dbReference>
<name>A0A0B9AVT3_BRELN</name>
<feature type="domain" description="SUF system FeS cluster assembly SufBD core" evidence="3">
    <location>
        <begin position="137"/>
        <end position="361"/>
    </location>
</feature>
<dbReference type="GO" id="GO:0016226">
    <property type="term" value="P:iron-sulfur cluster assembly"/>
    <property type="evidence" value="ECO:0007669"/>
    <property type="project" value="InterPro"/>
</dbReference>
<proteinExistence type="inferred from homology"/>